<dbReference type="InterPro" id="IPR011006">
    <property type="entry name" value="CheY-like_superfamily"/>
</dbReference>
<evidence type="ECO:0000259" key="4">
    <source>
        <dbReference type="PROSITE" id="PS50110"/>
    </source>
</evidence>
<dbReference type="GO" id="GO:0003677">
    <property type="term" value="F:DNA binding"/>
    <property type="evidence" value="ECO:0007669"/>
    <property type="project" value="InterPro"/>
</dbReference>
<evidence type="ECO:0000256" key="1">
    <source>
        <dbReference type="ARBA" id="ARBA00018672"/>
    </source>
</evidence>
<dbReference type="SMART" id="SM00850">
    <property type="entry name" value="LytTR"/>
    <property type="match status" value="1"/>
</dbReference>
<dbReference type="Pfam" id="PF00072">
    <property type="entry name" value="Response_reg"/>
    <property type="match status" value="1"/>
</dbReference>
<feature type="modified residue" description="4-aspartylphosphate" evidence="3">
    <location>
        <position position="69"/>
    </location>
</feature>
<reference evidence="6 7" key="1">
    <citation type="submission" date="2018-02" db="EMBL/GenBank/DDBJ databases">
        <title>Genomic Encyclopedia of Archaeal and Bacterial Type Strains, Phase II (KMG-II): from individual species to whole genera.</title>
        <authorList>
            <person name="Goeker M."/>
        </authorList>
    </citation>
    <scope>NUCLEOTIDE SEQUENCE [LARGE SCALE GENOMIC DNA]</scope>
    <source>
        <strain evidence="6 7">DSM 3808</strain>
    </source>
</reference>
<keyword evidence="7" id="KW-1185">Reference proteome</keyword>
<dbReference type="InterPro" id="IPR007492">
    <property type="entry name" value="LytTR_DNA-bd_dom"/>
</dbReference>
<dbReference type="GO" id="GO:0000156">
    <property type="term" value="F:phosphorelay response regulator activity"/>
    <property type="evidence" value="ECO:0007669"/>
    <property type="project" value="InterPro"/>
</dbReference>
<organism evidence="6 7">
    <name type="scientific">Lacrimispora xylanisolvens</name>
    <dbReference type="NCBI Taxonomy" id="384636"/>
    <lineage>
        <taxon>Bacteria</taxon>
        <taxon>Bacillati</taxon>
        <taxon>Bacillota</taxon>
        <taxon>Clostridia</taxon>
        <taxon>Lachnospirales</taxon>
        <taxon>Lachnospiraceae</taxon>
        <taxon>Lacrimispora</taxon>
    </lineage>
</organism>
<feature type="domain" description="Response regulatory" evidence="4">
    <location>
        <begin position="16"/>
        <end position="132"/>
    </location>
</feature>
<comment type="caution">
    <text evidence="6">The sequence shown here is derived from an EMBL/GenBank/DDBJ whole genome shotgun (WGS) entry which is preliminary data.</text>
</comment>
<evidence type="ECO:0000259" key="5">
    <source>
        <dbReference type="PROSITE" id="PS50930"/>
    </source>
</evidence>
<sequence>MWLFILFDAEVLSLINIAVCDDNDNMILELKNRIFDYMSETSYKAEVHSFSCAEDLLISDEFYDIIFLDIQMGNMTGMEAAKQIRQSGLESFLIFVTILKEYVYDAFSVEASDYLLKPLDTQHFQSTMARVLQHVQDKKTAVLTIQKGAWCKSIPFSDILYCEAINRKIFVHTKQEIIDYYFKINSLENQLEPDFFCCHRSYLVNLKAVCGYENGQAKLVNGESIPVSRLRMQAFMEAMLNYMKKGDR</sequence>
<dbReference type="OrthoDB" id="1490554at2"/>
<evidence type="ECO:0000313" key="7">
    <source>
        <dbReference type="Proteomes" id="UP000237749"/>
    </source>
</evidence>
<dbReference type="PROSITE" id="PS50110">
    <property type="entry name" value="RESPONSE_REGULATORY"/>
    <property type="match status" value="1"/>
</dbReference>
<feature type="domain" description="HTH LytTR-type" evidence="5">
    <location>
        <begin position="143"/>
        <end position="241"/>
    </location>
</feature>
<evidence type="ECO:0000313" key="6">
    <source>
        <dbReference type="EMBL" id="PPK83586.1"/>
    </source>
</evidence>
<accession>A0A2S6HZI7</accession>
<dbReference type="Proteomes" id="UP000237749">
    <property type="component" value="Unassembled WGS sequence"/>
</dbReference>
<dbReference type="Gene3D" id="3.40.50.2300">
    <property type="match status" value="1"/>
</dbReference>
<name>A0A2S6HZI7_9FIRM</name>
<dbReference type="InterPro" id="IPR001789">
    <property type="entry name" value="Sig_transdc_resp-reg_receiver"/>
</dbReference>
<dbReference type="Pfam" id="PF04397">
    <property type="entry name" value="LytTR"/>
    <property type="match status" value="1"/>
</dbReference>
<evidence type="ECO:0000256" key="2">
    <source>
        <dbReference type="ARBA" id="ARBA00024867"/>
    </source>
</evidence>
<dbReference type="PANTHER" id="PTHR37299:SF1">
    <property type="entry name" value="STAGE 0 SPORULATION PROTEIN A HOMOLOG"/>
    <property type="match status" value="1"/>
</dbReference>
<keyword evidence="3" id="KW-0597">Phosphoprotein</keyword>
<dbReference type="Gene3D" id="2.40.50.1020">
    <property type="entry name" value="LytTr DNA-binding domain"/>
    <property type="match status" value="1"/>
</dbReference>
<dbReference type="PROSITE" id="PS50930">
    <property type="entry name" value="HTH_LYTTR"/>
    <property type="match status" value="1"/>
</dbReference>
<dbReference type="EMBL" id="PTJA01000001">
    <property type="protein sequence ID" value="PPK83586.1"/>
    <property type="molecule type" value="Genomic_DNA"/>
</dbReference>
<proteinExistence type="predicted"/>
<protein>
    <recommendedName>
        <fullName evidence="1">Stage 0 sporulation protein A homolog</fullName>
    </recommendedName>
</protein>
<evidence type="ECO:0000256" key="3">
    <source>
        <dbReference type="PROSITE-ProRule" id="PRU00169"/>
    </source>
</evidence>
<dbReference type="SUPFAM" id="SSF52172">
    <property type="entry name" value="CheY-like"/>
    <property type="match status" value="1"/>
</dbReference>
<comment type="function">
    <text evidence="2">May play the central regulatory role in sporulation. It may be an element of the effector pathway responsible for the activation of sporulation genes in response to nutritional stress. Spo0A may act in concert with spo0H (a sigma factor) to control the expression of some genes that are critical to the sporulation process.</text>
</comment>
<dbReference type="InterPro" id="IPR046947">
    <property type="entry name" value="LytR-like"/>
</dbReference>
<dbReference type="AlphaFoldDB" id="A0A2S6HZI7"/>
<gene>
    <name evidence="6" type="ORF">BXY41_101650</name>
</gene>
<dbReference type="PANTHER" id="PTHR37299">
    <property type="entry name" value="TRANSCRIPTIONAL REGULATOR-RELATED"/>
    <property type="match status" value="1"/>
</dbReference>
<dbReference type="SMART" id="SM00448">
    <property type="entry name" value="REC"/>
    <property type="match status" value="1"/>
</dbReference>